<feature type="compositionally biased region" description="Basic and acidic residues" evidence="1">
    <location>
        <begin position="393"/>
        <end position="402"/>
    </location>
</feature>
<dbReference type="AlphaFoldDB" id="A0A8J3QEY0"/>
<gene>
    <name evidence="2" type="ORF">Rhe02_64140</name>
</gene>
<protein>
    <submittedName>
        <fullName evidence="2">Uncharacterized protein</fullName>
    </submittedName>
</protein>
<dbReference type="RefSeq" id="WP_203912106.1">
    <property type="nucleotide sequence ID" value="NZ_BONY01000048.1"/>
</dbReference>
<dbReference type="Proteomes" id="UP000612899">
    <property type="component" value="Unassembled WGS sequence"/>
</dbReference>
<evidence type="ECO:0000256" key="1">
    <source>
        <dbReference type="SAM" id="MobiDB-lite"/>
    </source>
</evidence>
<evidence type="ECO:0000313" key="3">
    <source>
        <dbReference type="Proteomes" id="UP000612899"/>
    </source>
</evidence>
<evidence type="ECO:0000313" key="2">
    <source>
        <dbReference type="EMBL" id="GIH08347.1"/>
    </source>
</evidence>
<proteinExistence type="predicted"/>
<reference evidence="2" key="1">
    <citation type="submission" date="2021-01" db="EMBL/GenBank/DDBJ databases">
        <title>Whole genome shotgun sequence of Rhizocola hellebori NBRC 109834.</title>
        <authorList>
            <person name="Komaki H."/>
            <person name="Tamura T."/>
        </authorList>
    </citation>
    <scope>NUCLEOTIDE SEQUENCE</scope>
    <source>
        <strain evidence="2">NBRC 109834</strain>
    </source>
</reference>
<sequence>MSQPFVGPTPPTKTDSYLPAQPSFTAWCIGWGAYDVPRIFDILHPNNDAVSWEQAAGFRQLNTLLLDHQTTLRMQRDQLAAFWQGPAAAMLLSRIDVLCESLLSDAHCASATANAIDSIVTVYSEARERVSVLNDCWNGTTAKWQPFCWDANAAELNTEAQRLMSAVDDAVRDHRSRITVPRDFETPPTRRDVWWTEPAPSEAQQIGTRRVVPPIPGYEPIDAKPGNPHPENLGEGLAGMPTIIPAVPGQPVSMLPISPGSAYAPYGGAYVLPGPGVGSRGYVVPMPQRGNGTPLGRPLPATAGAVSGSGGFTPMPVGLQPPGNGERVQRTLYRRRSEIWRTNSGVSPVIQAPDDDTIIPGRPSEQQEKAFHDWFADLAHPWRAESESSDAQPKIEFRKVEQ</sequence>
<keyword evidence="3" id="KW-1185">Reference proteome</keyword>
<organism evidence="2 3">
    <name type="scientific">Rhizocola hellebori</name>
    <dbReference type="NCBI Taxonomy" id="1392758"/>
    <lineage>
        <taxon>Bacteria</taxon>
        <taxon>Bacillati</taxon>
        <taxon>Actinomycetota</taxon>
        <taxon>Actinomycetes</taxon>
        <taxon>Micromonosporales</taxon>
        <taxon>Micromonosporaceae</taxon>
        <taxon>Rhizocola</taxon>
    </lineage>
</organism>
<dbReference type="EMBL" id="BONY01000048">
    <property type="protein sequence ID" value="GIH08347.1"/>
    <property type="molecule type" value="Genomic_DNA"/>
</dbReference>
<feature type="region of interest" description="Disordered" evidence="1">
    <location>
        <begin position="382"/>
        <end position="402"/>
    </location>
</feature>
<comment type="caution">
    <text evidence="2">The sequence shown here is derived from an EMBL/GenBank/DDBJ whole genome shotgun (WGS) entry which is preliminary data.</text>
</comment>
<accession>A0A8J3QEY0</accession>
<name>A0A8J3QEY0_9ACTN</name>